<dbReference type="InterPro" id="IPR005000">
    <property type="entry name" value="Aldolase/citrate-lyase_domain"/>
</dbReference>
<dbReference type="InterPro" id="IPR040442">
    <property type="entry name" value="Pyrv_kinase-like_dom_sf"/>
</dbReference>
<dbReference type="Proteomes" id="UP000184010">
    <property type="component" value="Unassembled WGS sequence"/>
</dbReference>
<reference evidence="6" key="1">
    <citation type="submission" date="2016-12" db="EMBL/GenBank/DDBJ databases">
        <authorList>
            <person name="Varghese N."/>
            <person name="Submissions S."/>
        </authorList>
    </citation>
    <scope>NUCLEOTIDE SEQUENCE [LARGE SCALE GENOMIC DNA]</scope>
    <source>
        <strain evidence="6">DSM 11544</strain>
    </source>
</reference>
<dbReference type="GO" id="GO:0046872">
    <property type="term" value="F:metal ion binding"/>
    <property type="evidence" value="ECO:0007669"/>
    <property type="project" value="UniProtKB-KW"/>
</dbReference>
<gene>
    <name evidence="5" type="ORF">SAMN02745215_00801</name>
</gene>
<dbReference type="InterPro" id="IPR050251">
    <property type="entry name" value="HpcH-HpaI_aldolase"/>
</dbReference>
<evidence type="ECO:0000256" key="3">
    <source>
        <dbReference type="ARBA" id="ARBA00023239"/>
    </source>
</evidence>
<dbReference type="RefSeq" id="WP_072771378.1">
    <property type="nucleotide sequence ID" value="NZ_FRDN01000004.1"/>
</dbReference>
<name>A0A1M7SGA2_9FIRM</name>
<keyword evidence="6" id="KW-1185">Reference proteome</keyword>
<dbReference type="SUPFAM" id="SSF51621">
    <property type="entry name" value="Phosphoenolpyruvate/pyruvate domain"/>
    <property type="match status" value="1"/>
</dbReference>
<proteinExistence type="inferred from homology"/>
<dbReference type="Pfam" id="PF03328">
    <property type="entry name" value="HpcH_HpaI"/>
    <property type="match status" value="1"/>
</dbReference>
<keyword evidence="3" id="KW-0456">Lyase</keyword>
<keyword evidence="2" id="KW-0479">Metal-binding</keyword>
<sequence>MKNQLKQKLGRGEKLIGCFVNFFSPPMAEILGAVGFDFMILDNEHGCFSQGEIEHMIRAADVVGLPVVVRTDYDHSSIQKALDMGAAGIQVPMVNTREQALAVVARAKYPPLGRRGVDYYARSARLSGSRGGDYLETQNRDVLIVVQIETPEAAANFEQIVTVPGVDLALLGALDLSVSMGLSQGPAHPQVKTLMEDLADRAKRLSVPLGMVFLNPTMLEDAENKGAVYLATTLSGVLTAALQDIIGYAKAKPQD</sequence>
<dbReference type="GO" id="GO:0016832">
    <property type="term" value="F:aldehyde-lyase activity"/>
    <property type="evidence" value="ECO:0007669"/>
    <property type="project" value="TreeGrafter"/>
</dbReference>
<evidence type="ECO:0000256" key="2">
    <source>
        <dbReference type="ARBA" id="ARBA00022723"/>
    </source>
</evidence>
<protein>
    <submittedName>
        <fullName evidence="5">4-hydroxy-2-oxoheptanedioate aldolase</fullName>
    </submittedName>
</protein>
<evidence type="ECO:0000313" key="5">
    <source>
        <dbReference type="EMBL" id="SHN57505.1"/>
    </source>
</evidence>
<dbReference type="PANTHER" id="PTHR30502:SF0">
    <property type="entry name" value="PHOSPHOENOLPYRUVATE CARBOXYLASE FAMILY PROTEIN"/>
    <property type="match status" value="1"/>
</dbReference>
<dbReference type="AlphaFoldDB" id="A0A1M7SGA2"/>
<evidence type="ECO:0000313" key="6">
    <source>
        <dbReference type="Proteomes" id="UP000184010"/>
    </source>
</evidence>
<dbReference type="STRING" id="1121395.SAMN02745215_00801"/>
<dbReference type="Gene3D" id="3.20.20.60">
    <property type="entry name" value="Phosphoenolpyruvate-binding domains"/>
    <property type="match status" value="1"/>
</dbReference>
<evidence type="ECO:0000259" key="4">
    <source>
        <dbReference type="Pfam" id="PF03328"/>
    </source>
</evidence>
<accession>A0A1M7SGA2</accession>
<dbReference type="EMBL" id="FRDN01000004">
    <property type="protein sequence ID" value="SHN57505.1"/>
    <property type="molecule type" value="Genomic_DNA"/>
</dbReference>
<dbReference type="PANTHER" id="PTHR30502">
    <property type="entry name" value="2-KETO-3-DEOXY-L-RHAMNONATE ALDOLASE"/>
    <property type="match status" value="1"/>
</dbReference>
<comment type="similarity">
    <text evidence="1">Belongs to the HpcH/HpaI aldolase family.</text>
</comment>
<evidence type="ECO:0000256" key="1">
    <source>
        <dbReference type="ARBA" id="ARBA00005568"/>
    </source>
</evidence>
<organism evidence="5 6">
    <name type="scientific">Desulfitobacterium chlororespirans DSM 11544</name>
    <dbReference type="NCBI Taxonomy" id="1121395"/>
    <lineage>
        <taxon>Bacteria</taxon>
        <taxon>Bacillati</taxon>
        <taxon>Bacillota</taxon>
        <taxon>Clostridia</taxon>
        <taxon>Eubacteriales</taxon>
        <taxon>Desulfitobacteriaceae</taxon>
        <taxon>Desulfitobacterium</taxon>
    </lineage>
</organism>
<dbReference type="InterPro" id="IPR015813">
    <property type="entry name" value="Pyrv/PenolPyrv_kinase-like_dom"/>
</dbReference>
<dbReference type="GO" id="GO:0005737">
    <property type="term" value="C:cytoplasm"/>
    <property type="evidence" value="ECO:0007669"/>
    <property type="project" value="TreeGrafter"/>
</dbReference>
<feature type="domain" description="HpcH/HpaI aldolase/citrate lyase" evidence="4">
    <location>
        <begin position="16"/>
        <end position="235"/>
    </location>
</feature>